<dbReference type="SUPFAM" id="SSF56281">
    <property type="entry name" value="Metallo-hydrolase/oxidoreductase"/>
    <property type="match status" value="1"/>
</dbReference>
<dbReference type="InterPro" id="IPR036866">
    <property type="entry name" value="RibonucZ/Hydroxyglut_hydro"/>
</dbReference>
<dbReference type="GO" id="GO:0070290">
    <property type="term" value="F:N-acylphosphatidylethanolamine-specific phospholipase D activity"/>
    <property type="evidence" value="ECO:0007669"/>
    <property type="project" value="TreeGrafter"/>
</dbReference>
<dbReference type="Proteomes" id="UP001222932">
    <property type="component" value="Unassembled WGS sequence"/>
</dbReference>
<dbReference type="GO" id="GO:0070292">
    <property type="term" value="P:N-acylphosphatidylethanolamine metabolic process"/>
    <property type="evidence" value="ECO:0007669"/>
    <property type="project" value="TreeGrafter"/>
</dbReference>
<feature type="compositionally biased region" description="Acidic residues" evidence="1">
    <location>
        <begin position="109"/>
        <end position="131"/>
    </location>
</feature>
<feature type="compositionally biased region" description="Polar residues" evidence="1">
    <location>
        <begin position="24"/>
        <end position="34"/>
    </location>
</feature>
<dbReference type="EMBL" id="BTCM01000004">
    <property type="protein sequence ID" value="GMK57218.1"/>
    <property type="molecule type" value="Genomic_DNA"/>
</dbReference>
<organism evidence="3 4">
    <name type="scientific">Cutaneotrichosporon spelunceum</name>
    <dbReference type="NCBI Taxonomy" id="1672016"/>
    <lineage>
        <taxon>Eukaryota</taxon>
        <taxon>Fungi</taxon>
        <taxon>Dikarya</taxon>
        <taxon>Basidiomycota</taxon>
        <taxon>Agaricomycotina</taxon>
        <taxon>Tremellomycetes</taxon>
        <taxon>Trichosporonales</taxon>
        <taxon>Trichosporonaceae</taxon>
        <taxon>Cutaneotrichosporon</taxon>
    </lineage>
</organism>
<dbReference type="AlphaFoldDB" id="A0AAD3YCK2"/>
<evidence type="ECO:0000259" key="2">
    <source>
        <dbReference type="Pfam" id="PF12706"/>
    </source>
</evidence>
<evidence type="ECO:0000256" key="1">
    <source>
        <dbReference type="SAM" id="MobiDB-lite"/>
    </source>
</evidence>
<evidence type="ECO:0000313" key="4">
    <source>
        <dbReference type="Proteomes" id="UP001222932"/>
    </source>
</evidence>
<protein>
    <recommendedName>
        <fullName evidence="2">Metallo-beta-lactamase domain-containing protein</fullName>
    </recommendedName>
</protein>
<reference evidence="3" key="2">
    <citation type="submission" date="2023-06" db="EMBL/GenBank/DDBJ databases">
        <authorList>
            <person name="Kobayashi Y."/>
            <person name="Kayamori A."/>
            <person name="Aoki K."/>
            <person name="Shiwa Y."/>
            <person name="Fujita N."/>
            <person name="Sugita T."/>
            <person name="Iwasaki W."/>
            <person name="Tanaka N."/>
            <person name="Takashima M."/>
        </authorList>
    </citation>
    <scope>NUCLEOTIDE SEQUENCE</scope>
    <source>
        <strain evidence="3">HIS016</strain>
    </source>
</reference>
<dbReference type="Pfam" id="PF12706">
    <property type="entry name" value="Lactamase_B_2"/>
    <property type="match status" value="1"/>
</dbReference>
<feature type="region of interest" description="Disordered" evidence="1">
    <location>
        <begin position="1"/>
        <end position="34"/>
    </location>
</feature>
<dbReference type="Gene3D" id="3.60.15.10">
    <property type="entry name" value="Ribonuclease Z/Hydroxyacylglutathione hydrolase-like"/>
    <property type="match status" value="1"/>
</dbReference>
<dbReference type="PANTHER" id="PTHR15032:SF27">
    <property type="entry name" value="N-ACYL-PHOSPHATIDYLETHANOLAMINE-HYDROLYZING PHOSPHOLIPASE D"/>
    <property type="match status" value="1"/>
</dbReference>
<dbReference type="GO" id="GO:0070291">
    <property type="term" value="P:N-acylethanolamine metabolic process"/>
    <property type="evidence" value="ECO:0007669"/>
    <property type="project" value="TreeGrafter"/>
</dbReference>
<dbReference type="GO" id="GO:0005737">
    <property type="term" value="C:cytoplasm"/>
    <property type="evidence" value="ECO:0007669"/>
    <property type="project" value="TreeGrafter"/>
</dbReference>
<keyword evidence="4" id="KW-1185">Reference proteome</keyword>
<feature type="region of interest" description="Disordered" evidence="1">
    <location>
        <begin position="108"/>
        <end position="149"/>
    </location>
</feature>
<dbReference type="PANTHER" id="PTHR15032">
    <property type="entry name" value="N-ACYL-PHOSPHATIDYLETHANOLAMINE-HYDROLYZING PHOSPHOLIPASE D"/>
    <property type="match status" value="1"/>
</dbReference>
<proteinExistence type="predicted"/>
<dbReference type="InterPro" id="IPR001279">
    <property type="entry name" value="Metallo-B-lactamas"/>
</dbReference>
<accession>A0AAD3YCK2</accession>
<comment type="caution">
    <text evidence="3">The sequence shown here is derived from an EMBL/GenBank/DDBJ whole genome shotgun (WGS) entry which is preliminary data.</text>
</comment>
<name>A0AAD3YCK2_9TREE</name>
<sequence>MTCLSSVQPIPPSKDLHYDHHGPSNGQLGLSTERPTSFHNPWPSYRFATLNDAWLAYQRGAAVARPQREPKCDACGEWTRVASRSASVAPFRDTEPDNELAMPGGLFYDPDDDDNDDTEVQAWDDGEDDGPDGLSFLTRRVTHDTEQPTGYIRPEMREMQTDDDADDWREPPVCVRPPRWLCGEGEDRESNRGECGLPKPALTWIGHASVLVQIPFADGSGMAGVLFDPIFSQRCSPTQYLGPARSLDPPCSVVELPPIHLVIISHDHYDHLDYNSIMELWNLHIDTVKFIVPLGLGKWFLDSGIPRSHVTELDWWCEALVQFPTSQSGMSTPVPVTSYPPTREPEINPSSRLALKVACCPAQHRSGRGVFDQMATLWASWAVGVVPSDIKNPLAPGMKDWHSFKVYFGGDTGYRYATAPDSDETSICPAFEQIGDAYGPFSLALLPLSTGSSLPFLRKTLNISLDQYTLTSSQHCSPADSLKIHSAVKARRTVGMHWGTFCDSAEARATRVDFGRARRDAAVGTDWDNPGMKGVFIALDIGQTVDVEP</sequence>
<gene>
    <name evidence="3" type="ORF">CspeluHIS016_0400520</name>
</gene>
<evidence type="ECO:0000313" key="3">
    <source>
        <dbReference type="EMBL" id="GMK57218.1"/>
    </source>
</evidence>
<feature type="domain" description="Metallo-beta-lactamase" evidence="2">
    <location>
        <begin position="225"/>
        <end position="498"/>
    </location>
</feature>
<reference evidence="3" key="1">
    <citation type="journal article" date="2023" name="BMC Genomics">
        <title>Chromosome-level genome assemblies of Cutaneotrichosporon spp. (Trichosporonales, Basidiomycota) reveal imbalanced evolution between nucleotide sequences and chromosome synteny.</title>
        <authorList>
            <person name="Kobayashi Y."/>
            <person name="Kayamori A."/>
            <person name="Aoki K."/>
            <person name="Shiwa Y."/>
            <person name="Matsutani M."/>
            <person name="Fujita N."/>
            <person name="Sugita T."/>
            <person name="Iwasaki W."/>
            <person name="Tanaka N."/>
            <person name="Takashima M."/>
        </authorList>
    </citation>
    <scope>NUCLEOTIDE SEQUENCE</scope>
    <source>
        <strain evidence="3">HIS016</strain>
    </source>
</reference>